<feature type="non-terminal residue" evidence="1">
    <location>
        <position position="1"/>
    </location>
</feature>
<protein>
    <submittedName>
        <fullName evidence="1">Uncharacterized protein</fullName>
    </submittedName>
</protein>
<dbReference type="EMBL" id="LXQA010871709">
    <property type="protein sequence ID" value="MCI74950.1"/>
    <property type="molecule type" value="Genomic_DNA"/>
</dbReference>
<dbReference type="Proteomes" id="UP000265520">
    <property type="component" value="Unassembled WGS sequence"/>
</dbReference>
<dbReference type="AlphaFoldDB" id="A0A392URJ5"/>
<comment type="caution">
    <text evidence="1">The sequence shown here is derived from an EMBL/GenBank/DDBJ whole genome shotgun (WGS) entry which is preliminary data.</text>
</comment>
<organism evidence="1 2">
    <name type="scientific">Trifolium medium</name>
    <dbReference type="NCBI Taxonomy" id="97028"/>
    <lineage>
        <taxon>Eukaryota</taxon>
        <taxon>Viridiplantae</taxon>
        <taxon>Streptophyta</taxon>
        <taxon>Embryophyta</taxon>
        <taxon>Tracheophyta</taxon>
        <taxon>Spermatophyta</taxon>
        <taxon>Magnoliopsida</taxon>
        <taxon>eudicotyledons</taxon>
        <taxon>Gunneridae</taxon>
        <taxon>Pentapetalae</taxon>
        <taxon>rosids</taxon>
        <taxon>fabids</taxon>
        <taxon>Fabales</taxon>
        <taxon>Fabaceae</taxon>
        <taxon>Papilionoideae</taxon>
        <taxon>50 kb inversion clade</taxon>
        <taxon>NPAAA clade</taxon>
        <taxon>Hologalegina</taxon>
        <taxon>IRL clade</taxon>
        <taxon>Trifolieae</taxon>
        <taxon>Trifolium</taxon>
    </lineage>
</organism>
<evidence type="ECO:0000313" key="2">
    <source>
        <dbReference type="Proteomes" id="UP000265520"/>
    </source>
</evidence>
<evidence type="ECO:0000313" key="1">
    <source>
        <dbReference type="EMBL" id="MCI74950.1"/>
    </source>
</evidence>
<reference evidence="1 2" key="1">
    <citation type="journal article" date="2018" name="Front. Plant Sci.">
        <title>Red Clover (Trifolium pratense) and Zigzag Clover (T. medium) - A Picture of Genomic Similarities and Differences.</title>
        <authorList>
            <person name="Dluhosova J."/>
            <person name="Istvanek J."/>
            <person name="Nedelnik J."/>
            <person name="Repkova J."/>
        </authorList>
    </citation>
    <scope>NUCLEOTIDE SEQUENCE [LARGE SCALE GENOMIC DNA]</scope>
    <source>
        <strain evidence="2">cv. 10/8</strain>
        <tissue evidence="1">Leaf</tissue>
    </source>
</reference>
<keyword evidence="2" id="KW-1185">Reference proteome</keyword>
<sequence>EVELVVNFEDVRDFEVDIGVGFCANILRQYD</sequence>
<accession>A0A392URJ5</accession>
<proteinExistence type="predicted"/>
<name>A0A392URJ5_9FABA</name>